<feature type="chain" id="PRO_5043586416" description="CFEM domain-containing protein" evidence="11">
    <location>
        <begin position="24"/>
        <end position="236"/>
    </location>
</feature>
<feature type="disulfide bond" evidence="9">
    <location>
        <begin position="41"/>
        <end position="48"/>
    </location>
</feature>
<reference evidence="13" key="1">
    <citation type="journal article" date="2023" name="Mol. Phylogenet. Evol.">
        <title>Genome-scale phylogeny and comparative genomics of the fungal order Sordariales.</title>
        <authorList>
            <person name="Hensen N."/>
            <person name="Bonometti L."/>
            <person name="Westerberg I."/>
            <person name="Brannstrom I.O."/>
            <person name="Guillou S."/>
            <person name="Cros-Aarteil S."/>
            <person name="Calhoun S."/>
            <person name="Haridas S."/>
            <person name="Kuo A."/>
            <person name="Mondo S."/>
            <person name="Pangilinan J."/>
            <person name="Riley R."/>
            <person name="LaButti K."/>
            <person name="Andreopoulos B."/>
            <person name="Lipzen A."/>
            <person name="Chen C."/>
            <person name="Yan M."/>
            <person name="Daum C."/>
            <person name="Ng V."/>
            <person name="Clum A."/>
            <person name="Steindorff A."/>
            <person name="Ohm R.A."/>
            <person name="Martin F."/>
            <person name="Silar P."/>
            <person name="Natvig D.O."/>
            <person name="Lalanne C."/>
            <person name="Gautier V."/>
            <person name="Ament-Velasquez S.L."/>
            <person name="Kruys A."/>
            <person name="Hutchinson M.I."/>
            <person name="Powell A.J."/>
            <person name="Barry K."/>
            <person name="Miller A.N."/>
            <person name="Grigoriev I.V."/>
            <person name="Debuchy R."/>
            <person name="Gladieux P."/>
            <person name="Hiltunen Thoren M."/>
            <person name="Johannesson H."/>
        </authorList>
    </citation>
    <scope>NUCLEOTIDE SEQUENCE</scope>
    <source>
        <strain evidence="13">PSN243</strain>
    </source>
</reference>
<keyword evidence="5" id="KW-0472">Membrane</keyword>
<name>A0AAV9GMX9_9PEZI</name>
<feature type="compositionally biased region" description="Low complexity" evidence="10">
    <location>
        <begin position="131"/>
        <end position="158"/>
    </location>
</feature>
<feature type="signal peptide" evidence="11">
    <location>
        <begin position="1"/>
        <end position="23"/>
    </location>
</feature>
<evidence type="ECO:0000256" key="7">
    <source>
        <dbReference type="ARBA" id="ARBA00023157"/>
    </source>
</evidence>
<comment type="caution">
    <text evidence="9">Lacks conserved residue(s) required for the propagation of feature annotation.</text>
</comment>
<feature type="compositionally biased region" description="Polar residues" evidence="10">
    <location>
        <begin position="179"/>
        <end position="208"/>
    </location>
</feature>
<keyword evidence="14" id="KW-1185">Reference proteome</keyword>
<keyword evidence="9" id="KW-0349">Heme</keyword>
<keyword evidence="5" id="KW-0336">GPI-anchor</keyword>
<proteinExistence type="inferred from homology"/>
<keyword evidence="9" id="KW-0408">Iron</keyword>
<evidence type="ECO:0000256" key="5">
    <source>
        <dbReference type="ARBA" id="ARBA00022622"/>
    </source>
</evidence>
<dbReference type="PROSITE" id="PS52012">
    <property type="entry name" value="CFEM"/>
    <property type="match status" value="1"/>
</dbReference>
<keyword evidence="8" id="KW-0449">Lipoprotein</keyword>
<dbReference type="EMBL" id="MU865937">
    <property type="protein sequence ID" value="KAK4449399.1"/>
    <property type="molecule type" value="Genomic_DNA"/>
</dbReference>
<evidence type="ECO:0000256" key="6">
    <source>
        <dbReference type="ARBA" id="ARBA00022729"/>
    </source>
</evidence>
<comment type="similarity">
    <text evidence="3">Belongs to the RBT5 family.</text>
</comment>
<evidence type="ECO:0000256" key="8">
    <source>
        <dbReference type="ARBA" id="ARBA00023288"/>
    </source>
</evidence>
<dbReference type="GO" id="GO:0098552">
    <property type="term" value="C:side of membrane"/>
    <property type="evidence" value="ECO:0007669"/>
    <property type="project" value="UniProtKB-KW"/>
</dbReference>
<evidence type="ECO:0000256" key="1">
    <source>
        <dbReference type="ARBA" id="ARBA00004589"/>
    </source>
</evidence>
<feature type="compositionally biased region" description="Pro residues" evidence="10">
    <location>
        <begin position="159"/>
        <end position="168"/>
    </location>
</feature>
<gene>
    <name evidence="13" type="ORF">QBC34DRAFT_89463</name>
</gene>
<keyword evidence="6 11" id="KW-0732">Signal</keyword>
<accession>A0AAV9GMX9</accession>
<keyword evidence="4" id="KW-0964">Secreted</keyword>
<sequence>MLHQQLLLAGAVLLLALTSQADAAPLALSECVAACVASSGCESKDTKCVCKAAKDDFLETVVTCMYYHCKDELHGVDSVFLNLVKTECEADKRAIPKKEIDQAKKTASSLIAKLPKTTAPTMTRPLPVPTPAKTTATTVKTSSSFSRSSSSLRALPSSEPEPSPPIRPTTPVLVPGRPPTSTLTVPPDATITTTQGGSQGVPTDSSPFATLESSSSRVDVPWLIRPLLFLIRLAFR</sequence>
<feature type="region of interest" description="Disordered" evidence="10">
    <location>
        <begin position="117"/>
        <end position="208"/>
    </location>
</feature>
<reference evidence="13" key="2">
    <citation type="submission" date="2023-05" db="EMBL/GenBank/DDBJ databases">
        <authorList>
            <consortium name="Lawrence Berkeley National Laboratory"/>
            <person name="Steindorff A."/>
            <person name="Hensen N."/>
            <person name="Bonometti L."/>
            <person name="Westerberg I."/>
            <person name="Brannstrom I.O."/>
            <person name="Guillou S."/>
            <person name="Cros-Aarteil S."/>
            <person name="Calhoun S."/>
            <person name="Haridas S."/>
            <person name="Kuo A."/>
            <person name="Mondo S."/>
            <person name="Pangilinan J."/>
            <person name="Riley R."/>
            <person name="Labutti K."/>
            <person name="Andreopoulos B."/>
            <person name="Lipzen A."/>
            <person name="Chen C."/>
            <person name="Yanf M."/>
            <person name="Daum C."/>
            <person name="Ng V."/>
            <person name="Clum A."/>
            <person name="Ohm R."/>
            <person name="Martin F."/>
            <person name="Silar P."/>
            <person name="Natvig D."/>
            <person name="Lalanne C."/>
            <person name="Gautier V."/>
            <person name="Ament-Velasquez S.L."/>
            <person name="Kruys A."/>
            <person name="Hutchinson M.I."/>
            <person name="Powell A.J."/>
            <person name="Barry K."/>
            <person name="Miller A.N."/>
            <person name="Grigoriev I.V."/>
            <person name="Debuchy R."/>
            <person name="Gladieux P."/>
            <person name="Thoren M.H."/>
            <person name="Johannesson H."/>
        </authorList>
    </citation>
    <scope>NUCLEOTIDE SEQUENCE</scope>
    <source>
        <strain evidence="13">PSN243</strain>
    </source>
</reference>
<evidence type="ECO:0000256" key="4">
    <source>
        <dbReference type="ARBA" id="ARBA00022525"/>
    </source>
</evidence>
<evidence type="ECO:0000256" key="2">
    <source>
        <dbReference type="ARBA" id="ARBA00004613"/>
    </source>
</evidence>
<dbReference type="Pfam" id="PF05730">
    <property type="entry name" value="CFEM"/>
    <property type="match status" value="1"/>
</dbReference>
<organism evidence="13 14">
    <name type="scientific">Podospora aff. communis PSN243</name>
    <dbReference type="NCBI Taxonomy" id="3040156"/>
    <lineage>
        <taxon>Eukaryota</taxon>
        <taxon>Fungi</taxon>
        <taxon>Dikarya</taxon>
        <taxon>Ascomycota</taxon>
        <taxon>Pezizomycotina</taxon>
        <taxon>Sordariomycetes</taxon>
        <taxon>Sordariomycetidae</taxon>
        <taxon>Sordariales</taxon>
        <taxon>Podosporaceae</taxon>
        <taxon>Podospora</taxon>
    </lineage>
</organism>
<dbReference type="AlphaFoldDB" id="A0AAV9GMX9"/>
<evidence type="ECO:0000259" key="12">
    <source>
        <dbReference type="PROSITE" id="PS52012"/>
    </source>
</evidence>
<dbReference type="GO" id="GO:0005576">
    <property type="term" value="C:extracellular region"/>
    <property type="evidence" value="ECO:0007669"/>
    <property type="project" value="UniProtKB-SubCell"/>
</dbReference>
<dbReference type="Proteomes" id="UP001321760">
    <property type="component" value="Unassembled WGS sequence"/>
</dbReference>
<feature type="domain" description="CFEM" evidence="12">
    <location>
        <begin position="1"/>
        <end position="115"/>
    </location>
</feature>
<evidence type="ECO:0000256" key="3">
    <source>
        <dbReference type="ARBA" id="ARBA00010031"/>
    </source>
</evidence>
<evidence type="ECO:0000256" key="11">
    <source>
        <dbReference type="SAM" id="SignalP"/>
    </source>
</evidence>
<keyword evidence="7 9" id="KW-1015">Disulfide bond</keyword>
<comment type="subcellular location">
    <subcellularLocation>
        <location evidence="1">Membrane</location>
        <topology evidence="1">Lipid-anchor</topology>
        <topology evidence="1">GPI-anchor</topology>
    </subcellularLocation>
    <subcellularLocation>
        <location evidence="2">Secreted</location>
    </subcellularLocation>
</comment>
<keyword evidence="5" id="KW-0325">Glycoprotein</keyword>
<evidence type="ECO:0000256" key="9">
    <source>
        <dbReference type="PROSITE-ProRule" id="PRU01356"/>
    </source>
</evidence>
<evidence type="ECO:0000313" key="14">
    <source>
        <dbReference type="Proteomes" id="UP001321760"/>
    </source>
</evidence>
<keyword evidence="9" id="KW-0479">Metal-binding</keyword>
<evidence type="ECO:0000256" key="10">
    <source>
        <dbReference type="SAM" id="MobiDB-lite"/>
    </source>
</evidence>
<protein>
    <recommendedName>
        <fullName evidence="12">CFEM domain-containing protein</fullName>
    </recommendedName>
</protein>
<comment type="caution">
    <text evidence="13">The sequence shown here is derived from an EMBL/GenBank/DDBJ whole genome shotgun (WGS) entry which is preliminary data.</text>
</comment>
<dbReference type="InterPro" id="IPR008427">
    <property type="entry name" value="Extracellular_membr_CFEM_dom"/>
</dbReference>
<evidence type="ECO:0000313" key="13">
    <source>
        <dbReference type="EMBL" id="KAK4449399.1"/>
    </source>
</evidence>
<dbReference type="GO" id="GO:0046872">
    <property type="term" value="F:metal ion binding"/>
    <property type="evidence" value="ECO:0007669"/>
    <property type="project" value="UniProtKB-UniRule"/>
</dbReference>
<feature type="binding site" description="axial binding residue" evidence="9">
    <location>
        <position position="45"/>
    </location>
    <ligand>
        <name>heme</name>
        <dbReference type="ChEBI" id="CHEBI:30413"/>
    </ligand>
    <ligandPart>
        <name>Fe</name>
        <dbReference type="ChEBI" id="CHEBI:18248"/>
    </ligandPart>
</feature>